<keyword evidence="6" id="KW-1185">Reference proteome</keyword>
<evidence type="ECO:0000256" key="2">
    <source>
        <dbReference type="ARBA" id="ARBA00022900"/>
    </source>
</evidence>
<dbReference type="CDD" id="cd19941">
    <property type="entry name" value="TIL"/>
    <property type="match status" value="1"/>
</dbReference>
<dbReference type="Pfam" id="PF01826">
    <property type="entry name" value="TIL"/>
    <property type="match status" value="1"/>
</dbReference>
<evidence type="ECO:0000259" key="4">
    <source>
        <dbReference type="Pfam" id="PF01826"/>
    </source>
</evidence>
<accession>A0A0N4WA95</accession>
<evidence type="ECO:0000256" key="1">
    <source>
        <dbReference type="ARBA" id="ARBA00022690"/>
    </source>
</evidence>
<dbReference type="EMBL" id="UZAF01016630">
    <property type="protein sequence ID" value="VDO31421.1"/>
    <property type="molecule type" value="Genomic_DNA"/>
</dbReference>
<protein>
    <submittedName>
        <fullName evidence="7">TIL domain-containing protein</fullName>
    </submittedName>
</protein>
<dbReference type="WBParaSite" id="HPLM_0000728701-mRNA-1">
    <property type="protein sequence ID" value="HPLM_0000728701-mRNA-1"/>
    <property type="gene ID" value="HPLM_0000728701"/>
</dbReference>
<dbReference type="PANTHER" id="PTHR23259:SF82">
    <property type="entry name" value="SERINE PROTEASE INHIBITOR 1 PROTEIN"/>
    <property type="match status" value="1"/>
</dbReference>
<reference evidence="7" key="1">
    <citation type="submission" date="2017-02" db="UniProtKB">
        <authorList>
            <consortium name="WormBaseParasite"/>
        </authorList>
    </citation>
    <scope>IDENTIFICATION</scope>
</reference>
<dbReference type="Proteomes" id="UP000268014">
    <property type="component" value="Unassembled WGS sequence"/>
</dbReference>
<dbReference type="SUPFAM" id="SSF57567">
    <property type="entry name" value="Serine protease inhibitors"/>
    <property type="match status" value="1"/>
</dbReference>
<keyword evidence="2" id="KW-0722">Serine protease inhibitor</keyword>
<dbReference type="OrthoDB" id="6236007at2759"/>
<name>A0A0N4WA95_HAEPC</name>
<dbReference type="InterPro" id="IPR036084">
    <property type="entry name" value="Ser_inhib-like_sf"/>
</dbReference>
<dbReference type="InterPro" id="IPR051368">
    <property type="entry name" value="SerProtInhib-TIL_Domain"/>
</dbReference>
<evidence type="ECO:0000313" key="6">
    <source>
        <dbReference type="Proteomes" id="UP000268014"/>
    </source>
</evidence>
<sequence length="112" mass="12213">MCPVKKRDRHKCLLRTVQLALYIPACGRNEVLNGCGALCEGKCENVNKVGLLHVNESDSRNGTLVQGPIPCPLICLPPACACRDGFYRDASNNCVAASQCPSRRWITPLQVC</sequence>
<gene>
    <name evidence="5" type="ORF">HPLM_LOCUS7279</name>
</gene>
<feature type="domain" description="TIL" evidence="4">
    <location>
        <begin position="68"/>
        <end position="100"/>
    </location>
</feature>
<keyword evidence="3" id="KW-1015">Disulfide bond</keyword>
<evidence type="ECO:0000256" key="3">
    <source>
        <dbReference type="ARBA" id="ARBA00023157"/>
    </source>
</evidence>
<dbReference type="STRING" id="6290.A0A0N4WA95"/>
<dbReference type="AlphaFoldDB" id="A0A0N4WA95"/>
<dbReference type="InterPro" id="IPR002919">
    <property type="entry name" value="TIL_dom"/>
</dbReference>
<dbReference type="GO" id="GO:0004867">
    <property type="term" value="F:serine-type endopeptidase inhibitor activity"/>
    <property type="evidence" value="ECO:0007669"/>
    <property type="project" value="UniProtKB-KW"/>
</dbReference>
<reference evidence="5 6" key="2">
    <citation type="submission" date="2018-11" db="EMBL/GenBank/DDBJ databases">
        <authorList>
            <consortium name="Pathogen Informatics"/>
        </authorList>
    </citation>
    <scope>NUCLEOTIDE SEQUENCE [LARGE SCALE GENOMIC DNA]</scope>
    <source>
        <strain evidence="5 6">MHpl1</strain>
    </source>
</reference>
<dbReference type="Gene3D" id="2.10.25.10">
    <property type="entry name" value="Laminin"/>
    <property type="match status" value="1"/>
</dbReference>
<organism evidence="7">
    <name type="scientific">Haemonchus placei</name>
    <name type="common">Barber's pole worm</name>
    <dbReference type="NCBI Taxonomy" id="6290"/>
    <lineage>
        <taxon>Eukaryota</taxon>
        <taxon>Metazoa</taxon>
        <taxon>Ecdysozoa</taxon>
        <taxon>Nematoda</taxon>
        <taxon>Chromadorea</taxon>
        <taxon>Rhabditida</taxon>
        <taxon>Rhabditina</taxon>
        <taxon>Rhabditomorpha</taxon>
        <taxon>Strongyloidea</taxon>
        <taxon>Trichostrongylidae</taxon>
        <taxon>Haemonchus</taxon>
    </lineage>
</organism>
<evidence type="ECO:0000313" key="5">
    <source>
        <dbReference type="EMBL" id="VDO31421.1"/>
    </source>
</evidence>
<evidence type="ECO:0000313" key="7">
    <source>
        <dbReference type="WBParaSite" id="HPLM_0000728701-mRNA-1"/>
    </source>
</evidence>
<dbReference type="PANTHER" id="PTHR23259">
    <property type="entry name" value="RIDDLE"/>
    <property type="match status" value="1"/>
</dbReference>
<keyword evidence="1" id="KW-0646">Protease inhibitor</keyword>
<proteinExistence type="predicted"/>